<feature type="region of interest" description="Disordered" evidence="4">
    <location>
        <begin position="1659"/>
        <end position="1686"/>
    </location>
</feature>
<dbReference type="PANTHER" id="PTHR13620:SF104">
    <property type="entry name" value="EXONUCLEASE 3'-5' DOMAIN-CONTAINING PROTEIN 2"/>
    <property type="match status" value="1"/>
</dbReference>
<dbReference type="GO" id="GO:0005737">
    <property type="term" value="C:cytoplasm"/>
    <property type="evidence" value="ECO:0007669"/>
    <property type="project" value="TreeGrafter"/>
</dbReference>
<feature type="compositionally biased region" description="Basic residues" evidence="4">
    <location>
        <begin position="1522"/>
        <end position="1531"/>
    </location>
</feature>
<feature type="compositionally biased region" description="Polar residues" evidence="4">
    <location>
        <begin position="1532"/>
        <end position="1541"/>
    </location>
</feature>
<evidence type="ECO:0000256" key="2">
    <source>
        <dbReference type="ARBA" id="ARBA00022801"/>
    </source>
</evidence>
<dbReference type="GO" id="GO:0008408">
    <property type="term" value="F:3'-5' exonuclease activity"/>
    <property type="evidence" value="ECO:0007669"/>
    <property type="project" value="InterPro"/>
</dbReference>
<feature type="compositionally biased region" description="Basic and acidic residues" evidence="4">
    <location>
        <begin position="1062"/>
        <end position="1085"/>
    </location>
</feature>
<dbReference type="PANTHER" id="PTHR13620">
    <property type="entry name" value="3-5 EXONUCLEASE"/>
    <property type="match status" value="1"/>
</dbReference>
<keyword evidence="7" id="KW-1185">Reference proteome</keyword>
<protein>
    <submittedName>
        <fullName evidence="6">Ribonuclease H-like protein</fullName>
    </submittedName>
</protein>
<feature type="region of interest" description="Disordered" evidence="4">
    <location>
        <begin position="54"/>
        <end position="84"/>
    </location>
</feature>
<feature type="coiled-coil region" evidence="3">
    <location>
        <begin position="274"/>
        <end position="333"/>
    </location>
</feature>
<feature type="compositionally biased region" description="Basic and acidic residues" evidence="4">
    <location>
        <begin position="1674"/>
        <end position="1686"/>
    </location>
</feature>
<dbReference type="GO" id="GO:0006139">
    <property type="term" value="P:nucleobase-containing compound metabolic process"/>
    <property type="evidence" value="ECO:0007669"/>
    <property type="project" value="InterPro"/>
</dbReference>
<dbReference type="InterPro" id="IPR012337">
    <property type="entry name" value="RNaseH-like_sf"/>
</dbReference>
<feature type="compositionally biased region" description="Basic and acidic residues" evidence="4">
    <location>
        <begin position="924"/>
        <end position="934"/>
    </location>
</feature>
<feature type="region of interest" description="Disordered" evidence="4">
    <location>
        <begin position="179"/>
        <end position="201"/>
    </location>
</feature>
<feature type="compositionally biased region" description="Polar residues" evidence="4">
    <location>
        <begin position="1107"/>
        <end position="1117"/>
    </location>
</feature>
<dbReference type="STRING" id="86259.A0A4Z1PEQ1"/>
<feature type="compositionally biased region" description="Basic and acidic residues" evidence="4">
    <location>
        <begin position="65"/>
        <end position="79"/>
    </location>
</feature>
<dbReference type="SMART" id="SM00474">
    <property type="entry name" value="35EXOc"/>
    <property type="match status" value="1"/>
</dbReference>
<proteinExistence type="predicted"/>
<dbReference type="Proteomes" id="UP000298493">
    <property type="component" value="Unassembled WGS sequence"/>
</dbReference>
<accession>A0A4Z1PEQ1</accession>
<feature type="compositionally biased region" description="Basic and acidic residues" evidence="4">
    <location>
        <begin position="179"/>
        <end position="189"/>
    </location>
</feature>
<sequence length="1686" mass="191719">MAAYTNQTTASNPSLFQNPRRLLAAWITHTPARHRQWSVMVKGKGRWMHAASTCSHTNTLPRPLRIPDTKPPPHADNPRKTMASASTPVIAPQQNHLWDPSQPIRFAPTTMRYTGYRTLRAAMTLASADKVGTSKLSPRVFFATASRPKRGGRAFRPSLASKGDNEDDFRMMKAVEKRRTEAIEEEKKRPEKKRAKQEQEEAMARAELKAEQKKERVEREARQAKIRADEVERDYILASGHDLAKQLINIERRASLHSTMDDTSVVDFRDRARLENLQVLVMEKDSELHKIESKLQEIENEIWKHIGAMRAQAQSLRQRSRQMEADIEELEGQTEDKVKFLQNPIQSVWRAISEKSLEQLTEKWAQEPAKALQHTVAKLAAAIVVSWYLRRSDTVKQKQEQTMPIFFRRDDVRNKLDRIVFHTEATERFKLSWRLVLSMIKIQRAKEVKKLASEERAAWDRQDQLWAEYTSRVDSDHERYVTVEEYESTPGYEEYAQPMRKHTEALGRFLRHFNDHVEAMAWHLGEQREKWRSKSATLSSLRGDLLKSVMDFRGQIWESTGHTSHLIKIRHLADSVESTLADITDGLDLFAAAFNYEYLRLAWHWQKFDMTVEQVQKISHQVRQQGLLRLQFAHSKPHIRLLTRMRLRTMLAHPLDSYSSDWTDMEALTKPGYHWFPPSTSRQLVDVKMYQTSEDFTNAQWDAFRAKFGPIVGQLHNLARYAITAGIEAKSNFTNQNGKRRLLFSQFSKESLAHQLFFARLQPLLDHHARVIKDINLCLATSVFLAREITYRLNIIREHFPLNKILLSSLELLRVKCVYLKLERLKPFRTVWMNEAFGAINAIGHETYTRHNLPSYADRLAEHAPRLHSWFVKELAKERQSTSPSRRESALAEASYSPRMIDKLHAIECGLRQKAAQVVPAHQLHSEQEHHPEQEPVASPSLWSRLWGKKNQIVEIEKEVKPRRARVLNPQERERVKHKKGAKRKRPRHNVLERHKKDRASRLQDGLAKELEPSSDSSALDIRQIQSDDPETTGPSLLGQRSAQTGDHVYRRHLGSRNVLSTERKLSAAISDDKPGKTETQEGKRVTSPSAYFGFKPSDPKHAPDSNFFSKAPPSSESSDHQFYPSPNNASPEADHSEFEPASEQDLSATDSGSEIRSASDPDSNSDSDSNSISSGDEGSNASGDDETYSPLEFQIPADTMRKAMLAKPGTPASFWSHKLYRGPSDEKVTVHYCRSKGVGETVAKLFLGKPVLGFDIEWKPQANAAAGLKSNVSLIQLACENRVGLFHLALHKGKTPEEVLPPTLREIISSPDVMKTGVAILSDFSRVAKYLDTQARGIIELSHWHRLVTYSKHDPKLVNKRLVSLAIQVETHLQLPLSKGDVRTSDWSKQLNHEQCSYAAADAYASYRLYEALEEKRITMNPRPPRPQFAELKMPIKLANRAIVKSSSDEDLADAVEGEELCSIEFAAQGQDFEDLTQETSDFVKYPELPPLDDYTESPPARLVGRVRLANAPTATPTKVKSTRKPRKPKSTSTLPSIERSQLLAAATTWADSQVAPTTSSDRPGHREGRKGGRAWLKCYYLWHHGGLELAEVAKIARDPPLKKTTVACYIAEAVGFGGCEMGDLERLGKVLDAVPMQAWGRFRDLKKEFDEELASTLGKGRKGNEEGQGCGDMKEDRGGDDWIV</sequence>
<dbReference type="InterPro" id="IPR002562">
    <property type="entry name" value="3'-5'_exonuclease_dom"/>
</dbReference>
<gene>
    <name evidence="6" type="ORF">E6O75_ATG00758</name>
</gene>
<dbReference type="EMBL" id="SNSC02000001">
    <property type="protein sequence ID" value="TID27991.1"/>
    <property type="molecule type" value="Genomic_DNA"/>
</dbReference>
<name>A0A4Z1PEQ1_9PEZI</name>
<comment type="caution">
    <text evidence="6">The sequence shown here is derived from an EMBL/GenBank/DDBJ whole genome shotgun (WGS) entry which is preliminary data.</text>
</comment>
<dbReference type="GO" id="GO:0005634">
    <property type="term" value="C:nucleus"/>
    <property type="evidence" value="ECO:0007669"/>
    <property type="project" value="TreeGrafter"/>
</dbReference>
<feature type="compositionally biased region" description="Polar residues" evidence="4">
    <location>
        <begin position="1033"/>
        <end position="1045"/>
    </location>
</feature>
<feature type="region of interest" description="Disordered" evidence="4">
    <location>
        <begin position="920"/>
        <end position="940"/>
    </location>
</feature>
<evidence type="ECO:0000313" key="6">
    <source>
        <dbReference type="EMBL" id="TID27991.1"/>
    </source>
</evidence>
<feature type="region of interest" description="Disordered" evidence="4">
    <location>
        <begin position="965"/>
        <end position="1190"/>
    </location>
</feature>
<feature type="compositionally biased region" description="Polar residues" evidence="4">
    <location>
        <begin position="1551"/>
        <end position="1563"/>
    </location>
</feature>
<feature type="domain" description="3'-5' exonuclease" evidence="5">
    <location>
        <begin position="1231"/>
        <end position="1419"/>
    </location>
</feature>
<feature type="compositionally biased region" description="Basic residues" evidence="4">
    <location>
        <begin position="976"/>
        <end position="989"/>
    </location>
</feature>
<evidence type="ECO:0000256" key="4">
    <source>
        <dbReference type="SAM" id="MobiDB-lite"/>
    </source>
</evidence>
<organism evidence="6 7">
    <name type="scientific">Venturia nashicola</name>
    <dbReference type="NCBI Taxonomy" id="86259"/>
    <lineage>
        <taxon>Eukaryota</taxon>
        <taxon>Fungi</taxon>
        <taxon>Dikarya</taxon>
        <taxon>Ascomycota</taxon>
        <taxon>Pezizomycotina</taxon>
        <taxon>Dothideomycetes</taxon>
        <taxon>Pleosporomycetidae</taxon>
        <taxon>Venturiales</taxon>
        <taxon>Venturiaceae</taxon>
        <taxon>Venturia</taxon>
    </lineage>
</organism>
<dbReference type="InterPro" id="IPR036397">
    <property type="entry name" value="RNaseH_sf"/>
</dbReference>
<reference evidence="6 7" key="1">
    <citation type="submission" date="2019-04" db="EMBL/GenBank/DDBJ databases">
        <title>High contiguity whole genome sequence and gene annotation resource for two Venturia nashicola isolates.</title>
        <authorList>
            <person name="Prokchorchik M."/>
            <person name="Won K."/>
            <person name="Lee Y."/>
            <person name="Choi E.D."/>
            <person name="Segonzac C."/>
            <person name="Sohn K.H."/>
        </authorList>
    </citation>
    <scope>NUCLEOTIDE SEQUENCE [LARGE SCALE GENOMIC DNA]</scope>
    <source>
        <strain evidence="6 7">PRI2</strain>
    </source>
</reference>
<keyword evidence="1" id="KW-0540">Nuclease</keyword>
<feature type="compositionally biased region" description="Polar residues" evidence="4">
    <location>
        <begin position="1145"/>
        <end position="1157"/>
    </location>
</feature>
<dbReference type="Pfam" id="PF01612">
    <property type="entry name" value="DNA_pol_A_exo1"/>
    <property type="match status" value="1"/>
</dbReference>
<evidence type="ECO:0000256" key="1">
    <source>
        <dbReference type="ARBA" id="ARBA00022722"/>
    </source>
</evidence>
<dbReference type="CDD" id="cd06141">
    <property type="entry name" value="WRN_exo"/>
    <property type="match status" value="1"/>
</dbReference>
<dbReference type="Gene3D" id="3.30.420.10">
    <property type="entry name" value="Ribonuclease H-like superfamily/Ribonuclease H"/>
    <property type="match status" value="1"/>
</dbReference>
<keyword evidence="3" id="KW-0175">Coiled coil</keyword>
<evidence type="ECO:0000313" key="7">
    <source>
        <dbReference type="Proteomes" id="UP000298493"/>
    </source>
</evidence>
<evidence type="ECO:0000259" key="5">
    <source>
        <dbReference type="SMART" id="SM00474"/>
    </source>
</evidence>
<dbReference type="SUPFAM" id="SSF53098">
    <property type="entry name" value="Ribonuclease H-like"/>
    <property type="match status" value="1"/>
</dbReference>
<dbReference type="InterPro" id="IPR051132">
    <property type="entry name" value="3-5_Exonuclease_domain"/>
</dbReference>
<keyword evidence="2" id="KW-0378">Hydrolase</keyword>
<dbReference type="GO" id="GO:0003676">
    <property type="term" value="F:nucleic acid binding"/>
    <property type="evidence" value="ECO:0007669"/>
    <property type="project" value="InterPro"/>
</dbReference>
<feature type="compositionally biased region" description="Low complexity" evidence="4">
    <location>
        <begin position="1159"/>
        <end position="1181"/>
    </location>
</feature>
<feature type="region of interest" description="Disordered" evidence="4">
    <location>
        <begin position="1507"/>
        <end position="1571"/>
    </location>
</feature>
<evidence type="ECO:0000256" key="3">
    <source>
        <dbReference type="SAM" id="Coils"/>
    </source>
</evidence>